<protein>
    <recommendedName>
        <fullName evidence="4">Flagellar hook-length control protein FliK</fullName>
    </recommendedName>
</protein>
<sequence length="415" mass="42844">MFDLAALSQPTAAPALQAAPLQNGGNGPESADGITAAPGIAFDALLAMQFASAEPADAPLPESGKILPDAAKLLAALPQVRPTDVQVRPQPTKARTDAEQAEDDFRDAPELPDGTLPDSALIAALFAAPDRLVPAEGAGARPSTEVPCATVASAAPAPTAPQSPAQTAIALARTAQIELTTEPETAAAPVQPEAVAATPTAQIMAARQVRQNKSTGAEGETSEASAQPALVAGAKPLMDSERAETPRVEATSTTSLLADRSLPTPDNTAPSSVRHEARSERVDFAALVDNLARAREEASPRAVTASINHAEFGRVTLRFDQGEDRGMSVAMTSADPGFARAVSATAEAARASGESAGQNHQPQADSRTQGGQGESQRQQPRQAEQAPTRPFSGNGTSSREEEAPRRRSDDRGIYA</sequence>
<dbReference type="AlphaFoldDB" id="A0A0B9A156"/>
<feature type="region of interest" description="Disordered" evidence="1">
    <location>
        <begin position="82"/>
        <end position="114"/>
    </location>
</feature>
<evidence type="ECO:0000313" key="3">
    <source>
        <dbReference type="Proteomes" id="UP000031338"/>
    </source>
</evidence>
<proteinExistence type="predicted"/>
<feature type="compositionally biased region" description="Polar residues" evidence="1">
    <location>
        <begin position="358"/>
        <end position="369"/>
    </location>
</feature>
<dbReference type="EMBL" id="JRVC01000017">
    <property type="protein sequence ID" value="KHS44334.1"/>
    <property type="molecule type" value="Genomic_DNA"/>
</dbReference>
<feature type="region of interest" description="Disordered" evidence="1">
    <location>
        <begin position="341"/>
        <end position="415"/>
    </location>
</feature>
<keyword evidence="3" id="KW-1185">Reference proteome</keyword>
<reference evidence="2 3" key="1">
    <citation type="submission" date="2014-10" db="EMBL/GenBank/DDBJ databases">
        <title>Draft genome sequence of Novosphingobium subterraneum DSM 12447.</title>
        <authorList>
            <person name="Gan H.M."/>
            <person name="Gan H.Y."/>
            <person name="Savka M.A."/>
        </authorList>
    </citation>
    <scope>NUCLEOTIDE SEQUENCE [LARGE SCALE GENOMIC DNA]</scope>
    <source>
        <strain evidence="2 3">DSM 12447</strain>
    </source>
</reference>
<name>A0A0B9A156_9SPHN</name>
<dbReference type="PATRIC" id="fig|48936.3.peg.3221"/>
<accession>A0A0B9A156</accession>
<feature type="compositionally biased region" description="Basic and acidic residues" evidence="1">
    <location>
        <begin position="238"/>
        <end position="247"/>
    </location>
</feature>
<comment type="caution">
    <text evidence="2">The sequence shown here is derived from an EMBL/GenBank/DDBJ whole genome shotgun (WGS) entry which is preliminary data.</text>
</comment>
<evidence type="ECO:0008006" key="4">
    <source>
        <dbReference type="Google" id="ProtNLM"/>
    </source>
</evidence>
<feature type="region of interest" description="Disordered" evidence="1">
    <location>
        <begin position="209"/>
        <end position="277"/>
    </location>
</feature>
<feature type="compositionally biased region" description="Low complexity" evidence="1">
    <location>
        <begin position="374"/>
        <end position="387"/>
    </location>
</feature>
<dbReference type="Proteomes" id="UP000031338">
    <property type="component" value="Unassembled WGS sequence"/>
</dbReference>
<evidence type="ECO:0000256" key="1">
    <source>
        <dbReference type="SAM" id="MobiDB-lite"/>
    </source>
</evidence>
<feature type="compositionally biased region" description="Low complexity" evidence="1">
    <location>
        <begin position="341"/>
        <end position="357"/>
    </location>
</feature>
<organism evidence="2 3">
    <name type="scientific">Novosphingobium subterraneum</name>
    <dbReference type="NCBI Taxonomy" id="48936"/>
    <lineage>
        <taxon>Bacteria</taxon>
        <taxon>Pseudomonadati</taxon>
        <taxon>Pseudomonadota</taxon>
        <taxon>Alphaproteobacteria</taxon>
        <taxon>Sphingomonadales</taxon>
        <taxon>Sphingomonadaceae</taxon>
        <taxon>Novosphingobium</taxon>
    </lineage>
</organism>
<dbReference type="STRING" id="48936.NJ75_03203"/>
<evidence type="ECO:0000313" key="2">
    <source>
        <dbReference type="EMBL" id="KHS44334.1"/>
    </source>
</evidence>
<gene>
    <name evidence="2" type="ORF">NJ75_03203</name>
</gene>
<feature type="compositionally biased region" description="Basic and acidic residues" evidence="1">
    <location>
        <begin position="398"/>
        <end position="415"/>
    </location>
</feature>